<dbReference type="SUPFAM" id="SSF55729">
    <property type="entry name" value="Acyl-CoA N-acyltransferases (Nat)"/>
    <property type="match status" value="1"/>
</dbReference>
<dbReference type="AlphaFoldDB" id="A0A292Q4Q6"/>
<dbReference type="EMBL" id="LN890955">
    <property type="protein sequence ID" value="CUS14776.1"/>
    <property type="molecule type" value="Genomic_DNA"/>
</dbReference>
<dbReference type="PANTHER" id="PTHR10908:SF0">
    <property type="entry name" value="SEROTONIN N-ACETYLTRANSFERASE"/>
    <property type="match status" value="1"/>
</dbReference>
<reference evidence="4" key="1">
    <citation type="submission" date="2015-10" db="EMBL/GenBank/DDBJ databases">
        <authorList>
            <person name="Regsiter A."/>
            <person name="william w."/>
        </authorList>
    </citation>
    <scope>NUCLEOTIDE SEQUENCE</scope>
    <source>
        <strain evidence="4">Montdore</strain>
    </source>
</reference>
<dbReference type="InterPro" id="IPR000182">
    <property type="entry name" value="GNAT_dom"/>
</dbReference>
<name>A0A292Q4Q6_9PEZI</name>
<evidence type="ECO:0000259" key="3">
    <source>
        <dbReference type="PROSITE" id="PS51186"/>
    </source>
</evidence>
<sequence length="191" mass="21629">MRMGFPDPKRTRSATDKFTKERTYVRNLTLLDLEACVALEEAAFITSERCPRETFSYRLKVCPELCFGIFTIRRNKEYLLGHAIATKTLSPSVTESSMAVATPRHSPHNPAGPTIALHSFAIQPTHQGRYLGTTLLQEYIRRMIMGGCVQRIALIARDRLAGFYERFGFRCRGVSSVKFGGGEWMDLVLDF</sequence>
<proteinExistence type="predicted"/>
<evidence type="ECO:0000256" key="2">
    <source>
        <dbReference type="ARBA" id="ARBA00023315"/>
    </source>
</evidence>
<evidence type="ECO:0000313" key="4">
    <source>
        <dbReference type="EMBL" id="CUS14776.1"/>
    </source>
</evidence>
<dbReference type="PANTHER" id="PTHR10908">
    <property type="entry name" value="SEROTONIN N-ACETYLTRANSFERASE"/>
    <property type="match status" value="1"/>
</dbReference>
<organism evidence="4 5">
    <name type="scientific">Tuber aestivum</name>
    <name type="common">summer truffle</name>
    <dbReference type="NCBI Taxonomy" id="59557"/>
    <lineage>
        <taxon>Eukaryota</taxon>
        <taxon>Fungi</taxon>
        <taxon>Dikarya</taxon>
        <taxon>Ascomycota</taxon>
        <taxon>Pezizomycotina</taxon>
        <taxon>Pezizomycetes</taxon>
        <taxon>Pezizales</taxon>
        <taxon>Tuberaceae</taxon>
        <taxon>Tuber</taxon>
    </lineage>
</organism>
<keyword evidence="5" id="KW-1185">Reference proteome</keyword>
<dbReference type="Proteomes" id="UP001412239">
    <property type="component" value="Unassembled WGS sequence"/>
</dbReference>
<dbReference type="InterPro" id="IPR016181">
    <property type="entry name" value="Acyl_CoA_acyltransferase"/>
</dbReference>
<accession>A0A292Q4Q6</accession>
<dbReference type="Pfam" id="PF00583">
    <property type="entry name" value="Acetyltransf_1"/>
    <property type="match status" value="1"/>
</dbReference>
<dbReference type="GO" id="GO:0005737">
    <property type="term" value="C:cytoplasm"/>
    <property type="evidence" value="ECO:0007669"/>
    <property type="project" value="TreeGrafter"/>
</dbReference>
<dbReference type="GO" id="GO:0004059">
    <property type="term" value="F:aralkylamine N-acetyltransferase activity"/>
    <property type="evidence" value="ECO:0007669"/>
    <property type="project" value="TreeGrafter"/>
</dbReference>
<evidence type="ECO:0000256" key="1">
    <source>
        <dbReference type="ARBA" id="ARBA00022679"/>
    </source>
</evidence>
<protein>
    <recommendedName>
        <fullName evidence="3">N-acetyltransferase domain-containing protein</fullName>
    </recommendedName>
</protein>
<dbReference type="Gene3D" id="3.40.630.30">
    <property type="match status" value="1"/>
</dbReference>
<dbReference type="InterPro" id="IPR051635">
    <property type="entry name" value="SNAT-like"/>
</dbReference>
<evidence type="ECO:0000313" key="5">
    <source>
        <dbReference type="Proteomes" id="UP001412239"/>
    </source>
</evidence>
<keyword evidence="1" id="KW-0808">Transferase</keyword>
<dbReference type="PROSITE" id="PS51186">
    <property type="entry name" value="GNAT"/>
    <property type="match status" value="1"/>
</dbReference>
<gene>
    <name evidence="4" type="ORF">GSTUAT00001061001</name>
</gene>
<keyword evidence="2" id="KW-0012">Acyltransferase</keyword>
<feature type="domain" description="N-acetyltransferase" evidence="3">
    <location>
        <begin position="23"/>
        <end position="190"/>
    </location>
</feature>